<dbReference type="InterPro" id="IPR051833">
    <property type="entry name" value="TC-DDR_regulator"/>
</dbReference>
<comment type="caution">
    <text evidence="5">The sequence shown here is derived from an EMBL/GenBank/DDBJ whole genome shotgun (WGS) entry which is preliminary data.</text>
</comment>
<dbReference type="Pfam" id="PF12478">
    <property type="entry name" value="UBAP2-Lig"/>
    <property type="match status" value="1"/>
</dbReference>
<evidence type="ECO:0000256" key="4">
    <source>
        <dbReference type="SAM" id="MobiDB-lite"/>
    </source>
</evidence>
<proteinExistence type="predicted"/>
<evidence type="ECO:0000313" key="5">
    <source>
        <dbReference type="EMBL" id="MEQ2195527.1"/>
    </source>
</evidence>
<keyword evidence="2" id="KW-0963">Cytoplasm</keyword>
<comment type="subcellular location">
    <subcellularLocation>
        <location evidence="1">Cytoplasm</location>
    </subcellularLocation>
</comment>
<accession>A0ABV0QI75</accession>
<keyword evidence="6" id="KW-1185">Reference proteome</keyword>
<reference evidence="5 6" key="1">
    <citation type="submission" date="2021-06" db="EMBL/GenBank/DDBJ databases">
        <authorList>
            <person name="Palmer J.M."/>
        </authorList>
    </citation>
    <scope>NUCLEOTIDE SEQUENCE [LARGE SCALE GENOMIC DNA]</scope>
    <source>
        <strain evidence="5 6">XC_2019</strain>
        <tissue evidence="5">Muscle</tissue>
    </source>
</reference>
<organism evidence="5 6">
    <name type="scientific">Xenoophorus captivus</name>
    <dbReference type="NCBI Taxonomy" id="1517983"/>
    <lineage>
        <taxon>Eukaryota</taxon>
        <taxon>Metazoa</taxon>
        <taxon>Chordata</taxon>
        <taxon>Craniata</taxon>
        <taxon>Vertebrata</taxon>
        <taxon>Euteleostomi</taxon>
        <taxon>Actinopterygii</taxon>
        <taxon>Neopterygii</taxon>
        <taxon>Teleostei</taxon>
        <taxon>Neoteleostei</taxon>
        <taxon>Acanthomorphata</taxon>
        <taxon>Ovalentaria</taxon>
        <taxon>Atherinomorphae</taxon>
        <taxon>Cyprinodontiformes</taxon>
        <taxon>Goodeidae</taxon>
        <taxon>Xenoophorus</taxon>
    </lineage>
</organism>
<dbReference type="EMBL" id="JAHRIN010011358">
    <property type="protein sequence ID" value="MEQ2195527.1"/>
    <property type="molecule type" value="Genomic_DNA"/>
</dbReference>
<evidence type="ECO:0000313" key="6">
    <source>
        <dbReference type="Proteomes" id="UP001434883"/>
    </source>
</evidence>
<dbReference type="PANTHER" id="PTHR16308">
    <property type="entry name" value="UBIQUITIN ASSOCIATED PROTEIN 2-LIKE/LINGERER"/>
    <property type="match status" value="1"/>
</dbReference>
<dbReference type="PANTHER" id="PTHR16308:SF20">
    <property type="entry name" value="UBIQUITIN ASSOCIATED PROTEIN 2B ISOFORM X1"/>
    <property type="match status" value="1"/>
</dbReference>
<gene>
    <name evidence="5" type="ORF">XENOCAPTIV_014234</name>
</gene>
<sequence length="276" mass="29881">MHQSRDQPQTFACRSNSLGLGCLREPVRCWQPAAASPKTQDSLQCKVQLLHPRLLQIPMLRGLKMALFYPKTLQHYLFLFSEVEMKHQPEPSAVLSQLAQRQQQSSILPTTEPLGLSQTHAPQAPTPPGQESSGLPVREGSCPGSKLSGLELSITDPPQRQLKNQRRRAPLPSKIPSSAVEMPGSADISGLNVQFGALDFGSEAGSVTADSQTELVREHASALAQVAMPALAAVPVQQAQSSMFPTSGPVRYVYIFRGSCCKHSIVSLHNGGKLVF</sequence>
<evidence type="ECO:0000256" key="3">
    <source>
        <dbReference type="ARBA" id="ARBA00022553"/>
    </source>
</evidence>
<evidence type="ECO:0000256" key="2">
    <source>
        <dbReference type="ARBA" id="ARBA00022490"/>
    </source>
</evidence>
<protein>
    <submittedName>
        <fullName evidence="5">Uncharacterized protein</fullName>
    </submittedName>
</protein>
<name>A0ABV0QI75_9TELE</name>
<keyword evidence="3" id="KW-0597">Phosphoprotein</keyword>
<feature type="region of interest" description="Disordered" evidence="4">
    <location>
        <begin position="112"/>
        <end position="181"/>
    </location>
</feature>
<dbReference type="InterPro" id="IPR022166">
    <property type="entry name" value="UBAP2/Lig"/>
</dbReference>
<evidence type="ECO:0000256" key="1">
    <source>
        <dbReference type="ARBA" id="ARBA00004496"/>
    </source>
</evidence>
<dbReference type="Proteomes" id="UP001434883">
    <property type="component" value="Unassembled WGS sequence"/>
</dbReference>